<dbReference type="AlphaFoldDB" id="A0A0A2A1R0"/>
<evidence type="ECO:0000313" key="1">
    <source>
        <dbReference type="EMBL" id="KGF95822.1"/>
    </source>
</evidence>
<evidence type="ECO:0000313" key="2">
    <source>
        <dbReference type="Proteomes" id="UP000030355"/>
    </source>
</evidence>
<sequence>MMNDSYHIYFKGEILFKNLSKDEFEFVWGKLYTSYINALNKELTYELVSESNIMEPAFNLEPSY</sequence>
<comment type="caution">
    <text evidence="1">The sequence shown here is derived from an EMBL/GenBank/DDBJ whole genome shotgun (WGS) entry which is preliminary data.</text>
</comment>
<reference evidence="2" key="1">
    <citation type="journal article" date="2014" name="Sci. Data">
        <title>Genomes of diverse isolates of the marine cyanobacterium Prochlorococcus.</title>
        <authorList>
            <person name="Biller S."/>
            <person name="Berube P."/>
            <person name="Thompson J."/>
            <person name="Kelly L."/>
            <person name="Roggensack S."/>
            <person name="Awad L."/>
            <person name="Roache-Johnson K."/>
            <person name="Ding H."/>
            <person name="Giovannoni S.J."/>
            <person name="Moore L.R."/>
            <person name="Chisholm S.W."/>
        </authorList>
    </citation>
    <scope>NUCLEOTIDE SEQUENCE [LARGE SCALE GENOMIC DNA]</scope>
    <source>
        <strain evidence="2">MIT 9201</strain>
    </source>
</reference>
<accession>A0A0A2A1R0</accession>
<dbReference type="Proteomes" id="UP000030355">
    <property type="component" value="Unassembled WGS sequence"/>
</dbReference>
<proteinExistence type="predicted"/>
<protein>
    <submittedName>
        <fullName evidence="1">Uncharacterized protein</fullName>
    </submittedName>
</protein>
<organism evidence="1 2">
    <name type="scientific">Prochlorococcus marinus str. MIT 9201</name>
    <dbReference type="NCBI Taxonomy" id="93057"/>
    <lineage>
        <taxon>Bacteria</taxon>
        <taxon>Bacillati</taxon>
        <taxon>Cyanobacteriota</taxon>
        <taxon>Cyanophyceae</taxon>
        <taxon>Synechococcales</taxon>
        <taxon>Prochlorococcaceae</taxon>
        <taxon>Prochlorococcus</taxon>
    </lineage>
</organism>
<name>A0A0A2A1R0_PROMR</name>
<dbReference type="OrthoDB" id="541338at2"/>
<dbReference type="eggNOG" id="ENOG5032I82">
    <property type="taxonomic scope" value="Bacteria"/>
</dbReference>
<dbReference type="EMBL" id="JNAL01000012">
    <property type="protein sequence ID" value="KGF95822.1"/>
    <property type="molecule type" value="Genomic_DNA"/>
</dbReference>
<gene>
    <name evidence="1" type="ORF">EU95_1124</name>
</gene>
<dbReference type="RefSeq" id="WP_032520831.1">
    <property type="nucleotide sequence ID" value="NZ_CP138977.1"/>
</dbReference>